<keyword evidence="5" id="KW-1185">Reference proteome</keyword>
<comment type="similarity">
    <text evidence="1">Belongs to the ComF/GntX family.</text>
</comment>
<dbReference type="Proteomes" id="UP000051401">
    <property type="component" value="Unassembled WGS sequence"/>
</dbReference>
<organism evidence="4 5">
    <name type="scientific">Roseovarius indicus</name>
    <dbReference type="NCBI Taxonomy" id="540747"/>
    <lineage>
        <taxon>Bacteria</taxon>
        <taxon>Pseudomonadati</taxon>
        <taxon>Pseudomonadota</taxon>
        <taxon>Alphaproteobacteria</taxon>
        <taxon>Rhodobacterales</taxon>
        <taxon>Roseobacteraceae</taxon>
        <taxon>Roseovarius</taxon>
    </lineage>
</organism>
<dbReference type="PATRIC" id="fig|540747.5.peg.69"/>
<feature type="domain" description="Double zinc ribbon" evidence="3">
    <location>
        <begin position="9"/>
        <end position="69"/>
    </location>
</feature>
<feature type="domain" description="Phosphoribosyltransferase" evidence="2">
    <location>
        <begin position="186"/>
        <end position="239"/>
    </location>
</feature>
<dbReference type="CDD" id="cd06223">
    <property type="entry name" value="PRTases_typeI"/>
    <property type="match status" value="1"/>
</dbReference>
<dbReference type="STRING" id="540747.SAMN04488031_102298"/>
<dbReference type="OrthoDB" id="9779910at2"/>
<evidence type="ECO:0000259" key="2">
    <source>
        <dbReference type="Pfam" id="PF00156"/>
    </source>
</evidence>
<dbReference type="Pfam" id="PF00156">
    <property type="entry name" value="Pribosyltran"/>
    <property type="match status" value="1"/>
</dbReference>
<evidence type="ECO:0000313" key="5">
    <source>
        <dbReference type="Proteomes" id="UP000051401"/>
    </source>
</evidence>
<dbReference type="InterPro" id="IPR000836">
    <property type="entry name" value="PRTase_dom"/>
</dbReference>
<gene>
    <name evidence="4" type="ORF">XM52_00350</name>
</gene>
<dbReference type="InterPro" id="IPR051910">
    <property type="entry name" value="ComF/GntX_DNA_util-trans"/>
</dbReference>
<accession>A0A0T5PDJ5</accession>
<dbReference type="InterPro" id="IPR044005">
    <property type="entry name" value="DZR_2"/>
</dbReference>
<dbReference type="RefSeq" id="WP_057812133.1">
    <property type="nucleotide sequence ID" value="NZ_CP031598.1"/>
</dbReference>
<proteinExistence type="inferred from homology"/>
<dbReference type="PANTHER" id="PTHR47505">
    <property type="entry name" value="DNA UTILIZATION PROTEIN YHGH"/>
    <property type="match status" value="1"/>
</dbReference>
<protein>
    <submittedName>
        <fullName evidence="4">Competence protein ComF</fullName>
    </submittedName>
</protein>
<evidence type="ECO:0000259" key="3">
    <source>
        <dbReference type="Pfam" id="PF18912"/>
    </source>
</evidence>
<evidence type="ECO:0000313" key="4">
    <source>
        <dbReference type="EMBL" id="KRS19339.1"/>
    </source>
</evidence>
<sequence length="243" mass="26918">MTSVSFQTALQLIYPPRCILCGTQVESEFGLCGPCWRDTPFISGLSCHLCGIPLPGEEEGDKVTCDDCLRIARPWSEGRAAMLYHENGRKLVLALKHGDRHEIVRPATLWLAKAARPLLTPDTLIAPVPLHWTRMLRRRYNQSALLTNALARQLEVDHCPDFLQRNIRTLPLEGQGFDERFRTLSGTISVKPSRTDLAQGRTILLVDDVMTSGATMAAATMACYAAGAEDVRILVLARVAKHT</sequence>
<dbReference type="PANTHER" id="PTHR47505:SF1">
    <property type="entry name" value="DNA UTILIZATION PROTEIN YHGH"/>
    <property type="match status" value="1"/>
</dbReference>
<dbReference type="SUPFAM" id="SSF53271">
    <property type="entry name" value="PRTase-like"/>
    <property type="match status" value="1"/>
</dbReference>
<dbReference type="AlphaFoldDB" id="A0A0T5PDJ5"/>
<dbReference type="Pfam" id="PF18912">
    <property type="entry name" value="DZR_2"/>
    <property type="match status" value="1"/>
</dbReference>
<evidence type="ECO:0000256" key="1">
    <source>
        <dbReference type="ARBA" id="ARBA00008007"/>
    </source>
</evidence>
<dbReference type="Gene3D" id="3.40.50.2020">
    <property type="match status" value="1"/>
</dbReference>
<dbReference type="EMBL" id="LAXI01000001">
    <property type="protein sequence ID" value="KRS19339.1"/>
    <property type="molecule type" value="Genomic_DNA"/>
</dbReference>
<comment type="caution">
    <text evidence="4">The sequence shown here is derived from an EMBL/GenBank/DDBJ whole genome shotgun (WGS) entry which is preliminary data.</text>
</comment>
<name>A0A0T5PDJ5_9RHOB</name>
<reference evidence="4 5" key="1">
    <citation type="submission" date="2015-04" db="EMBL/GenBank/DDBJ databases">
        <title>The draft genome sequence of Roseovarius indicus B108T.</title>
        <authorList>
            <person name="Li G."/>
            <person name="Lai Q."/>
            <person name="Shao Z."/>
            <person name="Yan P."/>
        </authorList>
    </citation>
    <scope>NUCLEOTIDE SEQUENCE [LARGE SCALE GENOMIC DNA]</scope>
    <source>
        <strain evidence="4 5">B108</strain>
    </source>
</reference>
<dbReference type="InterPro" id="IPR029057">
    <property type="entry name" value="PRTase-like"/>
</dbReference>